<organism evidence="2 3">
    <name type="scientific">Ancylostoma caninum</name>
    <name type="common">Dog hookworm</name>
    <dbReference type="NCBI Taxonomy" id="29170"/>
    <lineage>
        <taxon>Eukaryota</taxon>
        <taxon>Metazoa</taxon>
        <taxon>Ecdysozoa</taxon>
        <taxon>Nematoda</taxon>
        <taxon>Chromadorea</taxon>
        <taxon>Rhabditida</taxon>
        <taxon>Rhabditina</taxon>
        <taxon>Rhabditomorpha</taxon>
        <taxon>Strongyloidea</taxon>
        <taxon>Ancylostomatidae</taxon>
        <taxon>Ancylostomatinae</taxon>
        <taxon>Ancylostoma</taxon>
    </lineage>
</organism>
<proteinExistence type="predicted"/>
<protein>
    <recommendedName>
        <fullName evidence="1">MULE transposase domain-containing protein</fullName>
    </recommendedName>
</protein>
<comment type="caution">
    <text evidence="2">The sequence shown here is derived from an EMBL/GenBank/DDBJ whole genome shotgun (WGS) entry which is preliminary data.</text>
</comment>
<evidence type="ECO:0000313" key="2">
    <source>
        <dbReference type="EMBL" id="RCN45214.1"/>
    </source>
</evidence>
<feature type="domain" description="MULE transposase" evidence="1">
    <location>
        <begin position="9"/>
        <end position="100"/>
    </location>
</feature>
<evidence type="ECO:0000259" key="1">
    <source>
        <dbReference type="Pfam" id="PF10551"/>
    </source>
</evidence>
<name>A0A368GLJ5_ANCCA</name>
<dbReference type="Proteomes" id="UP000252519">
    <property type="component" value="Unassembled WGS sequence"/>
</dbReference>
<sequence length="210" mass="24671">LGRFGGKGLVFDDTFHVTRYSFRLATLVVANDGGRGYPCCFLISYRMTSEEVAYLYELVKKVIPHFDTRFAMTDDTYVFFNAFMKVFPDSRAQKVLCSFHSTDVDLGKKLLGDLFRQSNPTRFERMYAAFITWLTSKEATKMVQAFRCLNDGYRRRTLTLRRHRTAVKEYSERQGLIIELGDHTWGWSQSHGKRCFTQYMLVRFVVVRRR</sequence>
<dbReference type="AlphaFoldDB" id="A0A368GLJ5"/>
<evidence type="ECO:0000313" key="3">
    <source>
        <dbReference type="Proteomes" id="UP000252519"/>
    </source>
</evidence>
<feature type="non-terminal residue" evidence="2">
    <location>
        <position position="1"/>
    </location>
</feature>
<dbReference type="Pfam" id="PF10551">
    <property type="entry name" value="MULE"/>
    <property type="match status" value="1"/>
</dbReference>
<gene>
    <name evidence="2" type="ORF">ANCCAN_08787</name>
</gene>
<dbReference type="InterPro" id="IPR018289">
    <property type="entry name" value="MULE_transposase_dom"/>
</dbReference>
<reference evidence="2 3" key="1">
    <citation type="submission" date="2014-10" db="EMBL/GenBank/DDBJ databases">
        <title>Draft genome of the hookworm Ancylostoma caninum.</title>
        <authorList>
            <person name="Mitreva M."/>
        </authorList>
    </citation>
    <scope>NUCLEOTIDE SEQUENCE [LARGE SCALE GENOMIC DNA]</scope>
    <source>
        <strain evidence="2 3">Baltimore</strain>
    </source>
</reference>
<dbReference type="STRING" id="29170.A0A368GLJ5"/>
<keyword evidence="3" id="KW-1185">Reference proteome</keyword>
<dbReference type="EMBL" id="JOJR01000107">
    <property type="protein sequence ID" value="RCN45214.1"/>
    <property type="molecule type" value="Genomic_DNA"/>
</dbReference>
<dbReference type="OrthoDB" id="5866935at2759"/>
<accession>A0A368GLJ5</accession>